<dbReference type="InterPro" id="IPR019741">
    <property type="entry name" value="Galactokinase_CS"/>
</dbReference>
<evidence type="ECO:0000259" key="6">
    <source>
        <dbReference type="Pfam" id="PF00288"/>
    </source>
</evidence>
<gene>
    <name evidence="9" type="ORF">CLEI1391_LOCUS7941</name>
</gene>
<keyword evidence="4" id="KW-0418">Kinase</keyword>
<dbReference type="PRINTS" id="PR00959">
    <property type="entry name" value="MEVGALKINASE"/>
</dbReference>
<keyword evidence="5" id="KW-0067">ATP-binding</keyword>
<dbReference type="InterPro" id="IPR014721">
    <property type="entry name" value="Ribsml_uS5_D2-typ_fold_subgr"/>
</dbReference>
<dbReference type="PANTHER" id="PTHR10457">
    <property type="entry name" value="MEVALONATE KINASE/GALACTOKINASE"/>
    <property type="match status" value="1"/>
</dbReference>
<dbReference type="EMBL" id="HBFB01014087">
    <property type="protein sequence ID" value="CAD8677358.1"/>
    <property type="molecule type" value="Transcribed_RNA"/>
</dbReference>
<dbReference type="PIRSF" id="PIRSF000530">
    <property type="entry name" value="Galactokinase"/>
    <property type="match status" value="1"/>
</dbReference>
<evidence type="ECO:0000313" key="9">
    <source>
        <dbReference type="EMBL" id="CAD8677358.1"/>
    </source>
</evidence>
<dbReference type="GO" id="GO:0004335">
    <property type="term" value="F:galactokinase activity"/>
    <property type="evidence" value="ECO:0007669"/>
    <property type="project" value="InterPro"/>
</dbReference>
<name>A0A7S0WQ04_9CHLO</name>
<dbReference type="GO" id="GO:0005829">
    <property type="term" value="C:cytosol"/>
    <property type="evidence" value="ECO:0007669"/>
    <property type="project" value="TreeGrafter"/>
</dbReference>
<feature type="domain" description="Galactokinase N-terminal" evidence="8">
    <location>
        <begin position="28"/>
        <end position="76"/>
    </location>
</feature>
<evidence type="ECO:0000256" key="5">
    <source>
        <dbReference type="ARBA" id="ARBA00022840"/>
    </source>
</evidence>
<dbReference type="Gene3D" id="3.30.230.10">
    <property type="match status" value="1"/>
</dbReference>
<dbReference type="PROSITE" id="PS00627">
    <property type="entry name" value="GHMP_KINASES_ATP"/>
    <property type="match status" value="1"/>
</dbReference>
<keyword evidence="3" id="KW-0547">Nucleotide-binding</keyword>
<dbReference type="SUPFAM" id="SSF55060">
    <property type="entry name" value="GHMP Kinase, C-terminal domain"/>
    <property type="match status" value="1"/>
</dbReference>
<evidence type="ECO:0000259" key="8">
    <source>
        <dbReference type="Pfam" id="PF10509"/>
    </source>
</evidence>
<dbReference type="Gene3D" id="3.30.70.3170">
    <property type="match status" value="1"/>
</dbReference>
<dbReference type="Gene3D" id="1.20.1440.340">
    <property type="match status" value="1"/>
</dbReference>
<protein>
    <recommendedName>
        <fullName evidence="10">Galactokinase</fullName>
    </recommendedName>
</protein>
<reference evidence="9" key="1">
    <citation type="submission" date="2021-01" db="EMBL/GenBank/DDBJ databases">
        <authorList>
            <person name="Corre E."/>
            <person name="Pelletier E."/>
            <person name="Niang G."/>
            <person name="Scheremetjew M."/>
            <person name="Finn R."/>
            <person name="Kale V."/>
            <person name="Holt S."/>
            <person name="Cochrane G."/>
            <person name="Meng A."/>
            <person name="Brown T."/>
            <person name="Cohen L."/>
        </authorList>
    </citation>
    <scope>NUCLEOTIDE SEQUENCE</scope>
    <source>
        <strain evidence="9">SAG 11-49</strain>
    </source>
</reference>
<dbReference type="Pfam" id="PF10509">
    <property type="entry name" value="GalKase_gal_bdg"/>
    <property type="match status" value="1"/>
</dbReference>
<dbReference type="InterPro" id="IPR006206">
    <property type="entry name" value="Mevalonate/galactokinase"/>
</dbReference>
<comment type="similarity">
    <text evidence="1">Belongs to the GHMP kinase family. GalK subfamily.</text>
</comment>
<evidence type="ECO:0000256" key="1">
    <source>
        <dbReference type="ARBA" id="ARBA00006566"/>
    </source>
</evidence>
<dbReference type="GO" id="GO:0005524">
    <property type="term" value="F:ATP binding"/>
    <property type="evidence" value="ECO:0007669"/>
    <property type="project" value="UniProtKB-KW"/>
</dbReference>
<dbReference type="InterPro" id="IPR013750">
    <property type="entry name" value="GHMP_kinase_C_dom"/>
</dbReference>
<dbReference type="InterPro" id="IPR006203">
    <property type="entry name" value="GHMP_knse_ATP-bd_CS"/>
</dbReference>
<dbReference type="PANTHER" id="PTHR10457:SF7">
    <property type="entry name" value="GALACTOKINASE-RELATED"/>
    <property type="match status" value="1"/>
</dbReference>
<evidence type="ECO:0000256" key="3">
    <source>
        <dbReference type="ARBA" id="ARBA00022741"/>
    </source>
</evidence>
<dbReference type="InterPro" id="IPR020568">
    <property type="entry name" value="Ribosomal_Su5_D2-typ_SF"/>
</dbReference>
<evidence type="ECO:0000259" key="7">
    <source>
        <dbReference type="Pfam" id="PF08544"/>
    </source>
</evidence>
<organism evidence="9">
    <name type="scientific">Chlamydomonas leiostraca</name>
    <dbReference type="NCBI Taxonomy" id="1034604"/>
    <lineage>
        <taxon>Eukaryota</taxon>
        <taxon>Viridiplantae</taxon>
        <taxon>Chlorophyta</taxon>
        <taxon>core chlorophytes</taxon>
        <taxon>Chlorophyceae</taxon>
        <taxon>CS clade</taxon>
        <taxon>Chlamydomonadales</taxon>
        <taxon>Chlamydomonadaceae</taxon>
        <taxon>Chlamydomonas</taxon>
    </lineage>
</organism>
<dbReference type="GO" id="GO:0006012">
    <property type="term" value="P:galactose metabolic process"/>
    <property type="evidence" value="ECO:0007669"/>
    <property type="project" value="InterPro"/>
</dbReference>
<proteinExistence type="inferred from homology"/>
<sequence>MEPSPEYKDVTACYGKDMSERYNKLREGFKAKFGHAPELFARAPGRVNLIGEHIDYEGYGVLPMAINQDTIVAIAKGGTELVVSNLDGEHYPTTSFSTDPRQEVNTAAHSWANYFVCAYKGVYELLEAHGTQAPEPCGLQVMIHGTVPLGSGLSSSAAFVCSCFLAILAAHGLKVGKAEIAEYAARAERYVGVTGGGMDQAISMMGAAGVAKKIEFNPVRAEDVVLPEGAVFCIGHSLAVSKKAEGAHKRYNLRVVECRLAAAMLAHKLGKDQAFCTSVKTLQELEAVVAEATGKSGLAACADAVRANLHGGLYTHDEIEVALGKPLASLWPEGHVSLKVLEVARELGGFSLHDRAAHVYEEAQRVRDFKAVCDGDAPAAEKLAALGKLMDASHASCAGLYACSCPELDELVGAAKAAGALGARLTGAGWGGCTVSLVHESQVESFLASVKGAYYTTRLASGVAKEEDMENILFASKPSAGAAILHV</sequence>
<dbReference type="Pfam" id="PF00288">
    <property type="entry name" value="GHMP_kinases_N"/>
    <property type="match status" value="1"/>
</dbReference>
<dbReference type="InterPro" id="IPR006204">
    <property type="entry name" value="GHMP_kinase_N_dom"/>
</dbReference>
<accession>A0A7S0WQ04</accession>
<dbReference type="InterPro" id="IPR019539">
    <property type="entry name" value="GalKase_N"/>
</dbReference>
<evidence type="ECO:0000256" key="4">
    <source>
        <dbReference type="ARBA" id="ARBA00022777"/>
    </source>
</evidence>
<dbReference type="PRINTS" id="PR00473">
    <property type="entry name" value="GALCTOKINASE"/>
</dbReference>
<feature type="domain" description="GHMP kinase N-terminal" evidence="6">
    <location>
        <begin position="113"/>
        <end position="206"/>
    </location>
</feature>
<keyword evidence="2" id="KW-0808">Transferase</keyword>
<feature type="domain" description="GHMP kinase C-terminal" evidence="7">
    <location>
        <begin position="382"/>
        <end position="455"/>
    </location>
</feature>
<dbReference type="InterPro" id="IPR036554">
    <property type="entry name" value="GHMP_kinase_C_sf"/>
</dbReference>
<dbReference type="PROSITE" id="PS00106">
    <property type="entry name" value="GALACTOKINASE"/>
    <property type="match status" value="1"/>
</dbReference>
<evidence type="ECO:0008006" key="10">
    <source>
        <dbReference type="Google" id="ProtNLM"/>
    </source>
</evidence>
<dbReference type="SUPFAM" id="SSF54211">
    <property type="entry name" value="Ribosomal protein S5 domain 2-like"/>
    <property type="match status" value="1"/>
</dbReference>
<dbReference type="NCBIfam" id="TIGR00131">
    <property type="entry name" value="gal_kin"/>
    <property type="match status" value="1"/>
</dbReference>
<dbReference type="InterPro" id="IPR000705">
    <property type="entry name" value="Galactokinase"/>
</dbReference>
<dbReference type="AlphaFoldDB" id="A0A7S0WQ04"/>
<dbReference type="Pfam" id="PF08544">
    <property type="entry name" value="GHMP_kinases_C"/>
    <property type="match status" value="1"/>
</dbReference>
<evidence type="ECO:0000256" key="2">
    <source>
        <dbReference type="ARBA" id="ARBA00022679"/>
    </source>
</evidence>